<dbReference type="AlphaFoldDB" id="A0A1F7IRX6"/>
<organism evidence="1 2">
    <name type="scientific">Candidatus Roizmanbacteria bacterium RIFCSPLOWO2_01_FULL_38_12</name>
    <dbReference type="NCBI Taxonomy" id="1802061"/>
    <lineage>
        <taxon>Bacteria</taxon>
        <taxon>Candidatus Roizmaniibacteriota</taxon>
    </lineage>
</organism>
<comment type="caution">
    <text evidence="1">The sequence shown here is derived from an EMBL/GenBank/DDBJ whole genome shotgun (WGS) entry which is preliminary data.</text>
</comment>
<dbReference type="EMBL" id="MGAL01000045">
    <property type="protein sequence ID" value="OGK46110.1"/>
    <property type="molecule type" value="Genomic_DNA"/>
</dbReference>
<name>A0A1F7IRX6_9BACT</name>
<evidence type="ECO:0008006" key="3">
    <source>
        <dbReference type="Google" id="ProtNLM"/>
    </source>
</evidence>
<protein>
    <recommendedName>
        <fullName evidence="3">DUF3800 domain-containing protein</fullName>
    </recommendedName>
</protein>
<dbReference type="Proteomes" id="UP000177141">
    <property type="component" value="Unassembled WGS sequence"/>
</dbReference>
<dbReference type="InterPro" id="IPR024524">
    <property type="entry name" value="DUF3800"/>
</dbReference>
<evidence type="ECO:0000313" key="1">
    <source>
        <dbReference type="EMBL" id="OGK46110.1"/>
    </source>
</evidence>
<evidence type="ECO:0000313" key="2">
    <source>
        <dbReference type="Proteomes" id="UP000177141"/>
    </source>
</evidence>
<proteinExistence type="predicted"/>
<reference evidence="1 2" key="1">
    <citation type="journal article" date="2016" name="Nat. Commun.">
        <title>Thousands of microbial genomes shed light on interconnected biogeochemical processes in an aquifer system.</title>
        <authorList>
            <person name="Anantharaman K."/>
            <person name="Brown C.T."/>
            <person name="Hug L.A."/>
            <person name="Sharon I."/>
            <person name="Castelle C.J."/>
            <person name="Probst A.J."/>
            <person name="Thomas B.C."/>
            <person name="Singh A."/>
            <person name="Wilkins M.J."/>
            <person name="Karaoz U."/>
            <person name="Brodie E.L."/>
            <person name="Williams K.H."/>
            <person name="Hubbard S.S."/>
            <person name="Banfield J.F."/>
        </authorList>
    </citation>
    <scope>NUCLEOTIDE SEQUENCE [LARGE SCALE GENOMIC DNA]</scope>
</reference>
<dbReference type="Pfam" id="PF12686">
    <property type="entry name" value="DUF3800"/>
    <property type="match status" value="1"/>
</dbReference>
<accession>A0A1F7IRX6</accession>
<sequence length="211" mass="24550">MSKQKAERCIFFDESGTLSDPHDSVIIIAAVSSSSPDQLVEVTAQTRKQLRNRKIDLPEVKFYRSGENTRKIFLKELSQTDIELFILTVKKKGQSIADTPENFAFLCWLLLEECVLFYDRTISEIVFDKHFHRKIDQDRFDSALHRLSDLNVNFKHVDSIQDVRVNVADMVAGSTLWHQTGKDSRYYKIIASKIISEKVLHWKEARRKFLV</sequence>
<gene>
    <name evidence="1" type="ORF">A3A93_06655</name>
</gene>